<dbReference type="RefSeq" id="WP_010683444.1">
    <property type="nucleotide sequence ID" value="NZ_CP043538.1"/>
</dbReference>
<gene>
    <name evidence="9" type="ORF">MMSR116_07050</name>
</gene>
<sequence length="239" mass="25586">MAESQEIEVRLVQLEADNTRLRRLLDEAGAPDGLRHGLRDTMAMLRAVLRLSAETADTVDSYATHLEGRLDAITRVRVTADTFGEVNLHTLISDELMIHLIREGEQAELSGPPVRLRPKAAQLVALAIHELSSNAIEHGVLGLAAGDVAVGWSVDTDAGHGAGDLTLTWKETGGAGVVPPARHGFGMQVLKEMLSYELGARVALAFEPDGLRCTCRFPLTPRVGRVVEESGADENGDGA</sequence>
<evidence type="ECO:0000256" key="3">
    <source>
        <dbReference type="ARBA" id="ARBA00022553"/>
    </source>
</evidence>
<feature type="domain" description="Signal transduction histidine kinase HWE region" evidence="8">
    <location>
        <begin position="34"/>
        <end position="113"/>
    </location>
</feature>
<dbReference type="KEGG" id="mmes:MMSR116_07050"/>
<evidence type="ECO:0000256" key="4">
    <source>
        <dbReference type="ARBA" id="ARBA00022679"/>
    </source>
</evidence>
<dbReference type="GO" id="GO:0005524">
    <property type="term" value="F:ATP binding"/>
    <property type="evidence" value="ECO:0007669"/>
    <property type="project" value="UniProtKB-KW"/>
</dbReference>
<dbReference type="EMBL" id="CP043538">
    <property type="protein sequence ID" value="QGY01680.1"/>
    <property type="molecule type" value="Genomic_DNA"/>
</dbReference>
<dbReference type="Pfam" id="PF07536">
    <property type="entry name" value="HWE_HK"/>
    <property type="match status" value="1"/>
</dbReference>
<protein>
    <recommendedName>
        <fullName evidence="2">histidine kinase</fullName>
        <ecNumber evidence="2">2.7.13.3</ecNumber>
    </recommendedName>
</protein>
<keyword evidence="5" id="KW-0547">Nucleotide-binding</keyword>
<keyword evidence="7" id="KW-0067">ATP-binding</keyword>
<evidence type="ECO:0000256" key="1">
    <source>
        <dbReference type="ARBA" id="ARBA00000085"/>
    </source>
</evidence>
<evidence type="ECO:0000256" key="2">
    <source>
        <dbReference type="ARBA" id="ARBA00012438"/>
    </source>
</evidence>
<dbReference type="Gene3D" id="3.30.565.10">
    <property type="entry name" value="Histidine kinase-like ATPase, C-terminal domain"/>
    <property type="match status" value="1"/>
</dbReference>
<proteinExistence type="predicted"/>
<evidence type="ECO:0000313" key="10">
    <source>
        <dbReference type="Proteomes" id="UP000012488"/>
    </source>
</evidence>
<organism evidence="9 10">
    <name type="scientific">Methylobacterium mesophilicum SR1.6/6</name>
    <dbReference type="NCBI Taxonomy" id="908290"/>
    <lineage>
        <taxon>Bacteria</taxon>
        <taxon>Pseudomonadati</taxon>
        <taxon>Pseudomonadota</taxon>
        <taxon>Alphaproteobacteria</taxon>
        <taxon>Hyphomicrobiales</taxon>
        <taxon>Methylobacteriaceae</taxon>
        <taxon>Methylobacterium</taxon>
    </lineage>
</organism>
<comment type="catalytic activity">
    <reaction evidence="1">
        <text>ATP + protein L-histidine = ADP + protein N-phospho-L-histidine.</text>
        <dbReference type="EC" id="2.7.13.3"/>
    </reaction>
</comment>
<keyword evidence="6 9" id="KW-0418">Kinase</keyword>
<keyword evidence="4" id="KW-0808">Transferase</keyword>
<dbReference type="InterPro" id="IPR036890">
    <property type="entry name" value="HATPase_C_sf"/>
</dbReference>
<dbReference type="EC" id="2.7.13.3" evidence="2"/>
<dbReference type="InterPro" id="IPR011102">
    <property type="entry name" value="Sig_transdc_His_kinase_HWE"/>
</dbReference>
<dbReference type="Proteomes" id="UP000012488">
    <property type="component" value="Chromosome"/>
</dbReference>
<reference evidence="9 10" key="1">
    <citation type="journal article" date="2012" name="Genet. Mol. Biol.">
        <title>Analysis of 16S rRNA and mxaF genes revealing insights into Methylobacterium niche-specific plant association.</title>
        <authorList>
            <person name="Dourado M.N."/>
            <person name="Andreote F.D."/>
            <person name="Dini-Andreote F."/>
            <person name="Conti R."/>
            <person name="Araujo J.M."/>
            <person name="Araujo W.L."/>
        </authorList>
    </citation>
    <scope>NUCLEOTIDE SEQUENCE [LARGE SCALE GENOMIC DNA]</scope>
    <source>
        <strain evidence="9 10">SR1.6/6</strain>
    </source>
</reference>
<dbReference type="GO" id="GO:0004673">
    <property type="term" value="F:protein histidine kinase activity"/>
    <property type="evidence" value="ECO:0007669"/>
    <property type="project" value="UniProtKB-EC"/>
</dbReference>
<evidence type="ECO:0000256" key="7">
    <source>
        <dbReference type="ARBA" id="ARBA00022840"/>
    </source>
</evidence>
<evidence type="ECO:0000256" key="5">
    <source>
        <dbReference type="ARBA" id="ARBA00022741"/>
    </source>
</evidence>
<evidence type="ECO:0000259" key="8">
    <source>
        <dbReference type="SMART" id="SM00911"/>
    </source>
</evidence>
<name>A0A6B9FFR3_9HYPH</name>
<dbReference type="AlphaFoldDB" id="A0A6B9FFR3"/>
<dbReference type="OrthoDB" id="9816309at2"/>
<accession>A0A6B9FFR3</accession>
<evidence type="ECO:0000256" key="6">
    <source>
        <dbReference type="ARBA" id="ARBA00022777"/>
    </source>
</evidence>
<dbReference type="PANTHER" id="PTHR41523:SF8">
    <property type="entry name" value="ETHYLENE RESPONSE SENSOR PROTEIN"/>
    <property type="match status" value="1"/>
</dbReference>
<dbReference type="PANTHER" id="PTHR41523">
    <property type="entry name" value="TWO-COMPONENT SYSTEM SENSOR PROTEIN"/>
    <property type="match status" value="1"/>
</dbReference>
<keyword evidence="3" id="KW-0597">Phosphoprotein</keyword>
<evidence type="ECO:0000313" key="9">
    <source>
        <dbReference type="EMBL" id="QGY01680.1"/>
    </source>
</evidence>
<dbReference type="SMART" id="SM00911">
    <property type="entry name" value="HWE_HK"/>
    <property type="match status" value="1"/>
</dbReference>
<reference evidence="9 10" key="2">
    <citation type="journal article" date="2013" name="Genome Announc.">
        <title>Draft Genome Sequence of Methylobacterium mesophilicum Strain SR1.6/6, Isolated from Citrus sinensis.</title>
        <authorList>
            <person name="Marinho Almeida D."/>
            <person name="Dini-Andreote F."/>
            <person name="Camargo Neves A.A."/>
            <person name="Juca Ramos R.T."/>
            <person name="Andreote F.D."/>
            <person name="Carneiro A.R."/>
            <person name="Oliveira de Souza Lima A."/>
            <person name="Caracciolo Gomes de Sa P.H."/>
            <person name="Ribeiro Barbosa M.S."/>
            <person name="Araujo W.L."/>
            <person name="Silva A."/>
        </authorList>
    </citation>
    <scope>NUCLEOTIDE SEQUENCE [LARGE SCALE GENOMIC DNA]</scope>
    <source>
        <strain evidence="9 10">SR1.6/6</strain>
    </source>
</reference>